<dbReference type="Gene3D" id="1.20.1530.20">
    <property type="match status" value="1"/>
</dbReference>
<gene>
    <name evidence="9" type="ORF">CYMTET_11360</name>
</gene>
<keyword evidence="4 7" id="KW-1133">Transmembrane helix</keyword>
<dbReference type="GO" id="GO:0009941">
    <property type="term" value="C:chloroplast envelope"/>
    <property type="evidence" value="ECO:0007669"/>
    <property type="project" value="UniProtKB-ARBA"/>
</dbReference>
<feature type="transmembrane region" description="Helical" evidence="7">
    <location>
        <begin position="233"/>
        <end position="253"/>
    </location>
</feature>
<dbReference type="Pfam" id="PF01758">
    <property type="entry name" value="SBF"/>
    <property type="match status" value="1"/>
</dbReference>
<dbReference type="EMBL" id="LGRX02004245">
    <property type="protein sequence ID" value="KAK3280816.1"/>
    <property type="molecule type" value="Genomic_DNA"/>
</dbReference>
<feature type="transmembrane region" description="Helical" evidence="7">
    <location>
        <begin position="96"/>
        <end position="116"/>
    </location>
</feature>
<feature type="chain" id="PRO_5041988018" description="Ileal sodium/bile acid cotransporter" evidence="8">
    <location>
        <begin position="25"/>
        <end position="389"/>
    </location>
</feature>
<dbReference type="PANTHER" id="PTHR10361:SF28">
    <property type="entry name" value="P3 PROTEIN-RELATED"/>
    <property type="match status" value="1"/>
</dbReference>
<dbReference type="InterPro" id="IPR004710">
    <property type="entry name" value="Bilac:Na_transpt"/>
</dbReference>
<reference evidence="9 10" key="1">
    <citation type="journal article" date="2015" name="Genome Biol. Evol.">
        <title>Comparative Genomics of a Bacterivorous Green Alga Reveals Evolutionary Causalities and Consequences of Phago-Mixotrophic Mode of Nutrition.</title>
        <authorList>
            <person name="Burns J.A."/>
            <person name="Paasch A."/>
            <person name="Narechania A."/>
            <person name="Kim E."/>
        </authorList>
    </citation>
    <scope>NUCLEOTIDE SEQUENCE [LARGE SCALE GENOMIC DNA]</scope>
    <source>
        <strain evidence="9 10">PLY_AMNH</strain>
    </source>
</reference>
<evidence type="ECO:0000256" key="3">
    <source>
        <dbReference type="ARBA" id="ARBA00022692"/>
    </source>
</evidence>
<dbReference type="Proteomes" id="UP001190700">
    <property type="component" value="Unassembled WGS sequence"/>
</dbReference>
<evidence type="ECO:0000256" key="5">
    <source>
        <dbReference type="ARBA" id="ARBA00023136"/>
    </source>
</evidence>
<feature type="transmembrane region" description="Helical" evidence="7">
    <location>
        <begin position="136"/>
        <end position="157"/>
    </location>
</feature>
<sequence>MATSPFIKVISSTCLFLLITGLAGQVEYAEFTNQFKSKRGICAGAFCQFVVLPFVGFCSVSIFGLTEVVGLSLIVVSSSPGGSFSNWWCSIFNADLALSVAMTTISTVGAMVFLPVNILLYGTAAYSSSLEFDGTFWISLATTLGVVIAAVASGLFISAKFPTFRQRAFRIGNVAGLGLVLLGLRFSSSNDRPIWERDTNFYLGVMTPPLVGLVLSLSFASSLRLERPQCISVAIETCYQNTGIALAVALANYDDDNELADATGVPVFYQFVQLISLLIFSLCAWKMGWTYAPIDVSLREFCWNNYQRSQLDLESLSDNFEGIVGIEEGDDALRAPAVALAPVKTEAKLNELKVPGSPSSPVVMDKDPNNELKSQPFNSGLCDSPTPAM</sequence>
<evidence type="ECO:0000256" key="4">
    <source>
        <dbReference type="ARBA" id="ARBA00022989"/>
    </source>
</evidence>
<comment type="caution">
    <text evidence="9">The sequence shown here is derived from an EMBL/GenBank/DDBJ whole genome shotgun (WGS) entry which is preliminary data.</text>
</comment>
<feature type="transmembrane region" description="Helical" evidence="7">
    <location>
        <begin position="69"/>
        <end position="89"/>
    </location>
</feature>
<keyword evidence="8" id="KW-0732">Signal</keyword>
<evidence type="ECO:0000313" key="9">
    <source>
        <dbReference type="EMBL" id="KAK3280816.1"/>
    </source>
</evidence>
<proteinExistence type="inferred from homology"/>
<evidence type="ECO:0000256" key="6">
    <source>
        <dbReference type="SAM" id="MobiDB-lite"/>
    </source>
</evidence>
<feature type="transmembrane region" description="Helical" evidence="7">
    <location>
        <begin position="169"/>
        <end position="188"/>
    </location>
</feature>
<dbReference type="InterPro" id="IPR038770">
    <property type="entry name" value="Na+/solute_symporter_sf"/>
</dbReference>
<keyword evidence="5 7" id="KW-0472">Membrane</keyword>
<dbReference type="PANTHER" id="PTHR10361">
    <property type="entry name" value="SODIUM-BILE ACID COTRANSPORTER"/>
    <property type="match status" value="1"/>
</dbReference>
<comment type="subcellular location">
    <subcellularLocation>
        <location evidence="1">Membrane</location>
        <topology evidence="1">Multi-pass membrane protein</topology>
    </subcellularLocation>
</comment>
<accession>A0AAE0LCX2</accession>
<feature type="signal peptide" evidence="8">
    <location>
        <begin position="1"/>
        <end position="24"/>
    </location>
</feature>
<keyword evidence="10" id="KW-1185">Reference proteome</keyword>
<feature type="region of interest" description="Disordered" evidence="6">
    <location>
        <begin position="353"/>
        <end position="389"/>
    </location>
</feature>
<evidence type="ECO:0000256" key="7">
    <source>
        <dbReference type="SAM" id="Phobius"/>
    </source>
</evidence>
<dbReference type="AlphaFoldDB" id="A0AAE0LCX2"/>
<evidence type="ECO:0000313" key="10">
    <source>
        <dbReference type="Proteomes" id="UP001190700"/>
    </source>
</evidence>
<protein>
    <recommendedName>
        <fullName evidence="11">Ileal sodium/bile acid cotransporter</fullName>
    </recommendedName>
</protein>
<name>A0AAE0LCX2_9CHLO</name>
<comment type="similarity">
    <text evidence="2">Belongs to the bile acid:sodium symporter (BASS) (TC 2.A.28) family.</text>
</comment>
<feature type="transmembrane region" description="Helical" evidence="7">
    <location>
        <begin position="41"/>
        <end position="63"/>
    </location>
</feature>
<evidence type="ECO:0000256" key="8">
    <source>
        <dbReference type="SAM" id="SignalP"/>
    </source>
</evidence>
<evidence type="ECO:0008006" key="11">
    <source>
        <dbReference type="Google" id="ProtNLM"/>
    </source>
</evidence>
<organism evidence="9 10">
    <name type="scientific">Cymbomonas tetramitiformis</name>
    <dbReference type="NCBI Taxonomy" id="36881"/>
    <lineage>
        <taxon>Eukaryota</taxon>
        <taxon>Viridiplantae</taxon>
        <taxon>Chlorophyta</taxon>
        <taxon>Pyramimonadophyceae</taxon>
        <taxon>Pyramimonadales</taxon>
        <taxon>Pyramimonadaceae</taxon>
        <taxon>Cymbomonas</taxon>
    </lineage>
</organism>
<keyword evidence="3 7" id="KW-0812">Transmembrane</keyword>
<feature type="transmembrane region" description="Helical" evidence="7">
    <location>
        <begin position="265"/>
        <end position="285"/>
    </location>
</feature>
<feature type="transmembrane region" description="Helical" evidence="7">
    <location>
        <begin position="200"/>
        <end position="221"/>
    </location>
</feature>
<dbReference type="GO" id="GO:0016020">
    <property type="term" value="C:membrane"/>
    <property type="evidence" value="ECO:0007669"/>
    <property type="project" value="UniProtKB-SubCell"/>
</dbReference>
<evidence type="ECO:0000256" key="2">
    <source>
        <dbReference type="ARBA" id="ARBA00006528"/>
    </source>
</evidence>
<evidence type="ECO:0000256" key="1">
    <source>
        <dbReference type="ARBA" id="ARBA00004141"/>
    </source>
</evidence>
<dbReference type="InterPro" id="IPR002657">
    <property type="entry name" value="BilAc:Na_symport/Acr3"/>
</dbReference>